<organism evidence="3 4">
    <name type="scientific">Cellulomonas soli</name>
    <dbReference type="NCBI Taxonomy" id="931535"/>
    <lineage>
        <taxon>Bacteria</taxon>
        <taxon>Bacillati</taxon>
        <taxon>Actinomycetota</taxon>
        <taxon>Actinomycetes</taxon>
        <taxon>Micrococcales</taxon>
        <taxon>Cellulomonadaceae</taxon>
        <taxon>Cellulomonas</taxon>
    </lineage>
</organism>
<sequence length="266" mass="28221">MTLLAFVAHVAVLSTFQHHRAQTLAYGDLRTALAKAEAPTGQLDLREDLVAAGTPVAWLQIPSIELSEVVLEGSTAEVLRSGPGHRRDSVLPGQPGTAVVLGRQLTYGGPFGDLSRLQPGDEITVTTGQGASTYRVFGLRRAGDPLPEALRSGEGRLELLTADGLALLPDGVLHVDAELVSEPYDASSRVMAYAALPAAERAMGQDREAWTLVVFVLLLLVGAGAATWWLWTRWGRWHAWVVGVPVLLALGVTGADAVMGALPNLL</sequence>
<feature type="transmembrane region" description="Helical" evidence="2">
    <location>
        <begin position="209"/>
        <end position="231"/>
    </location>
</feature>
<evidence type="ECO:0000256" key="2">
    <source>
        <dbReference type="SAM" id="Phobius"/>
    </source>
</evidence>
<reference evidence="3 4" key="1">
    <citation type="submission" date="2019-07" db="EMBL/GenBank/DDBJ databases">
        <title>Whole genome shotgun sequence of Cellulomonas soli NBRC 109434.</title>
        <authorList>
            <person name="Hosoyama A."/>
            <person name="Uohara A."/>
            <person name="Ohji S."/>
            <person name="Ichikawa N."/>
        </authorList>
    </citation>
    <scope>NUCLEOTIDE SEQUENCE [LARGE SCALE GENOMIC DNA]</scope>
    <source>
        <strain evidence="3 4">NBRC 109434</strain>
    </source>
</reference>
<dbReference type="Proteomes" id="UP000321798">
    <property type="component" value="Unassembled WGS sequence"/>
</dbReference>
<dbReference type="SUPFAM" id="SSF63817">
    <property type="entry name" value="Sortase"/>
    <property type="match status" value="1"/>
</dbReference>
<proteinExistence type="predicted"/>
<dbReference type="AlphaFoldDB" id="A0A512P9C4"/>
<gene>
    <name evidence="3" type="ORF">CSO01_05160</name>
</gene>
<keyword evidence="4" id="KW-1185">Reference proteome</keyword>
<dbReference type="GO" id="GO:0016787">
    <property type="term" value="F:hydrolase activity"/>
    <property type="evidence" value="ECO:0007669"/>
    <property type="project" value="UniProtKB-KW"/>
</dbReference>
<dbReference type="Pfam" id="PF04203">
    <property type="entry name" value="Sortase"/>
    <property type="match status" value="1"/>
</dbReference>
<dbReference type="InterPro" id="IPR005754">
    <property type="entry name" value="Sortase"/>
</dbReference>
<comment type="caution">
    <text evidence="3">The sequence shown here is derived from an EMBL/GenBank/DDBJ whole genome shotgun (WGS) entry which is preliminary data.</text>
</comment>
<evidence type="ECO:0000313" key="4">
    <source>
        <dbReference type="Proteomes" id="UP000321798"/>
    </source>
</evidence>
<feature type="transmembrane region" description="Helical" evidence="2">
    <location>
        <begin position="238"/>
        <end position="262"/>
    </location>
</feature>
<keyword evidence="1" id="KW-0378">Hydrolase</keyword>
<dbReference type="InterPro" id="IPR023365">
    <property type="entry name" value="Sortase_dom-sf"/>
</dbReference>
<keyword evidence="2" id="KW-1133">Transmembrane helix</keyword>
<keyword evidence="2" id="KW-0812">Transmembrane</keyword>
<keyword evidence="2" id="KW-0472">Membrane</keyword>
<name>A0A512P9C4_9CELL</name>
<dbReference type="Gene3D" id="2.40.260.10">
    <property type="entry name" value="Sortase"/>
    <property type="match status" value="1"/>
</dbReference>
<protein>
    <submittedName>
        <fullName evidence="3">Sortase</fullName>
    </submittedName>
</protein>
<evidence type="ECO:0000256" key="1">
    <source>
        <dbReference type="ARBA" id="ARBA00022801"/>
    </source>
</evidence>
<dbReference type="InterPro" id="IPR042003">
    <property type="entry name" value="Sortase_E"/>
</dbReference>
<evidence type="ECO:0000313" key="3">
    <source>
        <dbReference type="EMBL" id="GEP67801.1"/>
    </source>
</evidence>
<accession>A0A512P9C4</accession>
<dbReference type="EMBL" id="BKAL01000002">
    <property type="protein sequence ID" value="GEP67801.1"/>
    <property type="molecule type" value="Genomic_DNA"/>
</dbReference>
<dbReference type="CDD" id="cd05830">
    <property type="entry name" value="Sortase_E"/>
    <property type="match status" value="1"/>
</dbReference>